<gene>
    <name evidence="2" type="ORF">CEXT_374191</name>
</gene>
<dbReference type="AlphaFoldDB" id="A0AAV4Y5C2"/>
<protein>
    <submittedName>
        <fullName evidence="2">Uncharacterized protein</fullName>
    </submittedName>
</protein>
<dbReference type="EMBL" id="BPLR01001391">
    <property type="protein sequence ID" value="GIZ02074.1"/>
    <property type="molecule type" value="Genomic_DNA"/>
</dbReference>
<dbReference type="Proteomes" id="UP001054945">
    <property type="component" value="Unassembled WGS sequence"/>
</dbReference>
<reference evidence="2 3" key="1">
    <citation type="submission" date="2021-06" db="EMBL/GenBank/DDBJ databases">
        <title>Caerostris extrusa draft genome.</title>
        <authorList>
            <person name="Kono N."/>
            <person name="Arakawa K."/>
        </authorList>
    </citation>
    <scope>NUCLEOTIDE SEQUENCE [LARGE SCALE GENOMIC DNA]</scope>
</reference>
<feature type="region of interest" description="Disordered" evidence="1">
    <location>
        <begin position="1"/>
        <end position="24"/>
    </location>
</feature>
<sequence length="89" mass="9920">MLPKSIHSRVEQSIKPNDSEEPVSISKPCQKLLHPVFPQPPCVGVESLFGIGDKGLVRTFCNFSNCVGFYWCSDYNVSALEHNLKQALL</sequence>
<evidence type="ECO:0000313" key="2">
    <source>
        <dbReference type="EMBL" id="GIZ02074.1"/>
    </source>
</evidence>
<comment type="caution">
    <text evidence="2">The sequence shown here is derived from an EMBL/GenBank/DDBJ whole genome shotgun (WGS) entry which is preliminary data.</text>
</comment>
<organism evidence="2 3">
    <name type="scientific">Caerostris extrusa</name>
    <name type="common">Bark spider</name>
    <name type="synonym">Caerostris bankana</name>
    <dbReference type="NCBI Taxonomy" id="172846"/>
    <lineage>
        <taxon>Eukaryota</taxon>
        <taxon>Metazoa</taxon>
        <taxon>Ecdysozoa</taxon>
        <taxon>Arthropoda</taxon>
        <taxon>Chelicerata</taxon>
        <taxon>Arachnida</taxon>
        <taxon>Araneae</taxon>
        <taxon>Araneomorphae</taxon>
        <taxon>Entelegynae</taxon>
        <taxon>Araneoidea</taxon>
        <taxon>Araneidae</taxon>
        <taxon>Caerostris</taxon>
    </lineage>
</organism>
<evidence type="ECO:0000256" key="1">
    <source>
        <dbReference type="SAM" id="MobiDB-lite"/>
    </source>
</evidence>
<accession>A0AAV4Y5C2</accession>
<keyword evidence="3" id="KW-1185">Reference proteome</keyword>
<name>A0AAV4Y5C2_CAEEX</name>
<proteinExistence type="predicted"/>
<evidence type="ECO:0000313" key="3">
    <source>
        <dbReference type="Proteomes" id="UP001054945"/>
    </source>
</evidence>